<dbReference type="SMART" id="SM00388">
    <property type="entry name" value="HisKA"/>
    <property type="match status" value="1"/>
</dbReference>
<dbReference type="RefSeq" id="WP_231440437.1">
    <property type="nucleotide sequence ID" value="NZ_JAJOMB010000004.1"/>
</dbReference>
<keyword evidence="11" id="KW-1133">Transmembrane helix</keyword>
<dbReference type="Proteomes" id="UP001138997">
    <property type="component" value="Unassembled WGS sequence"/>
</dbReference>
<evidence type="ECO:0000256" key="11">
    <source>
        <dbReference type="SAM" id="Phobius"/>
    </source>
</evidence>
<evidence type="ECO:0000256" key="5">
    <source>
        <dbReference type="ARBA" id="ARBA00022679"/>
    </source>
</evidence>
<dbReference type="PRINTS" id="PR00344">
    <property type="entry name" value="BCTRLSENSOR"/>
</dbReference>
<dbReference type="EC" id="2.7.13.3" evidence="3"/>
<dbReference type="Pfam" id="PF00512">
    <property type="entry name" value="HisKA"/>
    <property type="match status" value="1"/>
</dbReference>
<keyword evidence="9" id="KW-0902">Two-component regulatory system</keyword>
<dbReference type="SMART" id="SM00387">
    <property type="entry name" value="HATPase_c"/>
    <property type="match status" value="1"/>
</dbReference>
<sequence>MNLRAGPAPMPTVQALNRLRTLLTVWFTAVLALGVVILVASVSWVSQSPSGSDAYAEESGSAGQTLALILAGLGSLAVAGFAPLTWMLLGQLLNPANRALTAQESFLGAVAHDLRTPLATLSALITTAREDPETKDEALQRASRLIERSGDTVEDLLLRARLASGTLPVRPRAARLDQVVEAVIADLSPVDLEVEITDEGAASVRLEVDGHTVSLLAEPTVALLDPVLAERAVANLVANALRHGHRPGEPARIAVTVGLQEGRAVVTVADAGPGLRPPVGPAGLGLSVVRWVARAHDGALLLGAGPQPGTRIRLAFPVPAGQALC</sequence>
<dbReference type="InterPro" id="IPR005467">
    <property type="entry name" value="His_kinase_dom"/>
</dbReference>
<dbReference type="GO" id="GO:0005524">
    <property type="term" value="F:ATP binding"/>
    <property type="evidence" value="ECO:0007669"/>
    <property type="project" value="UniProtKB-KW"/>
</dbReference>
<dbReference type="SUPFAM" id="SSF55874">
    <property type="entry name" value="ATPase domain of HSP90 chaperone/DNA topoisomerase II/histidine kinase"/>
    <property type="match status" value="1"/>
</dbReference>
<protein>
    <recommendedName>
        <fullName evidence="10">Sensor-like histidine kinase SenX3</fullName>
        <ecNumber evidence="3">2.7.13.3</ecNumber>
    </recommendedName>
</protein>
<comment type="caution">
    <text evidence="13">The sequence shown here is derived from an EMBL/GenBank/DDBJ whole genome shotgun (WGS) entry which is preliminary data.</text>
</comment>
<keyword evidence="6" id="KW-0547">Nucleotide-binding</keyword>
<dbReference type="Gene3D" id="3.30.565.10">
    <property type="entry name" value="Histidine kinase-like ATPase, C-terminal domain"/>
    <property type="match status" value="1"/>
</dbReference>
<proteinExistence type="predicted"/>
<dbReference type="PROSITE" id="PS50109">
    <property type="entry name" value="HIS_KIN"/>
    <property type="match status" value="1"/>
</dbReference>
<keyword evidence="4" id="KW-0597">Phosphoprotein</keyword>
<dbReference type="GO" id="GO:0000155">
    <property type="term" value="F:phosphorelay sensor kinase activity"/>
    <property type="evidence" value="ECO:0007669"/>
    <property type="project" value="InterPro"/>
</dbReference>
<evidence type="ECO:0000256" key="10">
    <source>
        <dbReference type="ARBA" id="ARBA00039401"/>
    </source>
</evidence>
<dbReference type="CDD" id="cd00082">
    <property type="entry name" value="HisKA"/>
    <property type="match status" value="1"/>
</dbReference>
<evidence type="ECO:0000256" key="9">
    <source>
        <dbReference type="ARBA" id="ARBA00023012"/>
    </source>
</evidence>
<dbReference type="GO" id="GO:0005886">
    <property type="term" value="C:plasma membrane"/>
    <property type="evidence" value="ECO:0007669"/>
    <property type="project" value="UniProtKB-SubCell"/>
</dbReference>
<dbReference type="InterPro" id="IPR003661">
    <property type="entry name" value="HisK_dim/P_dom"/>
</dbReference>
<keyword evidence="14" id="KW-1185">Reference proteome</keyword>
<evidence type="ECO:0000259" key="12">
    <source>
        <dbReference type="PROSITE" id="PS50109"/>
    </source>
</evidence>
<dbReference type="GO" id="GO:0030295">
    <property type="term" value="F:protein kinase activator activity"/>
    <property type="evidence" value="ECO:0007669"/>
    <property type="project" value="TreeGrafter"/>
</dbReference>
<evidence type="ECO:0000256" key="3">
    <source>
        <dbReference type="ARBA" id="ARBA00012438"/>
    </source>
</evidence>
<evidence type="ECO:0000256" key="7">
    <source>
        <dbReference type="ARBA" id="ARBA00022777"/>
    </source>
</evidence>
<accession>A0A9X1ST06</accession>
<evidence type="ECO:0000256" key="8">
    <source>
        <dbReference type="ARBA" id="ARBA00022840"/>
    </source>
</evidence>
<feature type="transmembrane region" description="Helical" evidence="11">
    <location>
        <begin position="21"/>
        <end position="45"/>
    </location>
</feature>
<keyword evidence="7 13" id="KW-0418">Kinase</keyword>
<name>A0A9X1ST06_9ACTN</name>
<evidence type="ECO:0000313" key="13">
    <source>
        <dbReference type="EMBL" id="MCD5311259.1"/>
    </source>
</evidence>
<dbReference type="AlphaFoldDB" id="A0A9X1ST06"/>
<organism evidence="13 14">
    <name type="scientific">Kineosporia babensis</name>
    <dbReference type="NCBI Taxonomy" id="499548"/>
    <lineage>
        <taxon>Bacteria</taxon>
        <taxon>Bacillati</taxon>
        <taxon>Actinomycetota</taxon>
        <taxon>Actinomycetes</taxon>
        <taxon>Kineosporiales</taxon>
        <taxon>Kineosporiaceae</taxon>
        <taxon>Kineosporia</taxon>
    </lineage>
</organism>
<evidence type="ECO:0000256" key="1">
    <source>
        <dbReference type="ARBA" id="ARBA00000085"/>
    </source>
</evidence>
<evidence type="ECO:0000256" key="2">
    <source>
        <dbReference type="ARBA" id="ARBA00004236"/>
    </source>
</evidence>
<feature type="transmembrane region" description="Helical" evidence="11">
    <location>
        <begin position="65"/>
        <end position="89"/>
    </location>
</feature>
<dbReference type="InterPro" id="IPR036890">
    <property type="entry name" value="HATPase_C_sf"/>
</dbReference>
<dbReference type="SUPFAM" id="SSF47384">
    <property type="entry name" value="Homodimeric domain of signal transducing histidine kinase"/>
    <property type="match status" value="1"/>
</dbReference>
<dbReference type="InterPro" id="IPR003594">
    <property type="entry name" value="HATPase_dom"/>
</dbReference>
<dbReference type="EMBL" id="JAJOMB010000004">
    <property type="protein sequence ID" value="MCD5311259.1"/>
    <property type="molecule type" value="Genomic_DNA"/>
</dbReference>
<dbReference type="Gene3D" id="1.10.287.130">
    <property type="match status" value="1"/>
</dbReference>
<dbReference type="InterPro" id="IPR050351">
    <property type="entry name" value="BphY/WalK/GraS-like"/>
</dbReference>
<dbReference type="GO" id="GO:0007234">
    <property type="term" value="P:osmosensory signaling via phosphorelay pathway"/>
    <property type="evidence" value="ECO:0007669"/>
    <property type="project" value="TreeGrafter"/>
</dbReference>
<evidence type="ECO:0000256" key="4">
    <source>
        <dbReference type="ARBA" id="ARBA00022553"/>
    </source>
</evidence>
<dbReference type="PANTHER" id="PTHR42878">
    <property type="entry name" value="TWO-COMPONENT HISTIDINE KINASE"/>
    <property type="match status" value="1"/>
</dbReference>
<keyword evidence="8" id="KW-0067">ATP-binding</keyword>
<gene>
    <name evidence="13" type="ORF">LR394_10140</name>
</gene>
<comment type="catalytic activity">
    <reaction evidence="1">
        <text>ATP + protein L-histidine = ADP + protein N-phospho-L-histidine.</text>
        <dbReference type="EC" id="2.7.13.3"/>
    </reaction>
</comment>
<comment type="subcellular location">
    <subcellularLocation>
        <location evidence="2">Cell membrane</location>
    </subcellularLocation>
</comment>
<keyword evidence="5" id="KW-0808">Transferase</keyword>
<dbReference type="GO" id="GO:0000156">
    <property type="term" value="F:phosphorelay response regulator activity"/>
    <property type="evidence" value="ECO:0007669"/>
    <property type="project" value="TreeGrafter"/>
</dbReference>
<evidence type="ECO:0000313" key="14">
    <source>
        <dbReference type="Proteomes" id="UP001138997"/>
    </source>
</evidence>
<evidence type="ECO:0000256" key="6">
    <source>
        <dbReference type="ARBA" id="ARBA00022741"/>
    </source>
</evidence>
<dbReference type="InterPro" id="IPR004358">
    <property type="entry name" value="Sig_transdc_His_kin-like_C"/>
</dbReference>
<dbReference type="Pfam" id="PF02518">
    <property type="entry name" value="HATPase_c"/>
    <property type="match status" value="1"/>
</dbReference>
<keyword evidence="11" id="KW-0812">Transmembrane</keyword>
<keyword evidence="11" id="KW-0472">Membrane</keyword>
<reference evidence="13" key="1">
    <citation type="submission" date="2021-11" db="EMBL/GenBank/DDBJ databases">
        <title>Streptomyces corallinus and Kineosporia corallina sp. nov., two new coral-derived marine actinobacteria.</title>
        <authorList>
            <person name="Buangrab K."/>
            <person name="Sutthacheep M."/>
            <person name="Yeemin T."/>
            <person name="Harunari E."/>
            <person name="Igarashi Y."/>
            <person name="Sripreechasak P."/>
            <person name="Kanchanasin P."/>
            <person name="Tanasupawat S."/>
            <person name="Phongsopitanun W."/>
        </authorList>
    </citation>
    <scope>NUCLEOTIDE SEQUENCE</scope>
    <source>
        <strain evidence="13">JCM 31032</strain>
    </source>
</reference>
<feature type="domain" description="Histidine kinase" evidence="12">
    <location>
        <begin position="109"/>
        <end position="320"/>
    </location>
</feature>
<dbReference type="InterPro" id="IPR036097">
    <property type="entry name" value="HisK_dim/P_sf"/>
</dbReference>
<dbReference type="PANTHER" id="PTHR42878:SF7">
    <property type="entry name" value="SENSOR HISTIDINE KINASE GLRK"/>
    <property type="match status" value="1"/>
</dbReference>